<dbReference type="InterPro" id="IPR003848">
    <property type="entry name" value="DUF218"/>
</dbReference>
<dbReference type="Gene3D" id="1.25.40.10">
    <property type="entry name" value="Tetratricopeptide repeat domain"/>
    <property type="match status" value="1"/>
</dbReference>
<reference evidence="2 3" key="1">
    <citation type="submission" date="2022-07" db="EMBL/GenBank/DDBJ databases">
        <title>Photobacterium pectinilyticum sp. nov., a marine bacterium isolated from surface seawater of Qingdao offshore.</title>
        <authorList>
            <person name="Wang X."/>
        </authorList>
    </citation>
    <scope>NUCLEOTIDE SEQUENCE [LARGE SCALE GENOMIC DNA]</scope>
    <source>
        <strain evidence="2 3">ZSDE20</strain>
    </source>
</reference>
<keyword evidence="3" id="KW-1185">Reference proteome</keyword>
<sequence>MDDIQRALDAYNSPRRHNFNLNGKAVSNLEAVQHFLSQALCLAKDTGKADILMTMANINSFQGNIDQAIHSYNQALLSANHHQQIKLNSYLAVWHHFLGKPQLVTAHIEQISHLDPKSAKAITGVITIIENNLDTPILYHHTGSLPISNCSSRHAIVTLGYKLNSDGSIAKPLVLRLKHTLKLATQSPNSLIIVTGGVETAGITEADQMQTWLVEKGVSISRIIKEEKAANTIDNAQLSLEILQRRQIQHATLVSASIHVHRSQILFETIQDSQQQNGYKMPDSHIAFNHLAVDDELSPGRFPSGQTRINCYIDALRGYGLAAFSCGDLRQI</sequence>
<dbReference type="CDD" id="cd06259">
    <property type="entry name" value="YdcF-like"/>
    <property type="match status" value="1"/>
</dbReference>
<name>A0ABT1N4W0_9GAMM</name>
<protein>
    <submittedName>
        <fullName evidence="2">YdcF family protein</fullName>
    </submittedName>
</protein>
<dbReference type="InterPro" id="IPR011990">
    <property type="entry name" value="TPR-like_helical_dom_sf"/>
</dbReference>
<feature type="domain" description="DUF218" evidence="1">
    <location>
        <begin position="155"/>
        <end position="270"/>
    </location>
</feature>
<evidence type="ECO:0000313" key="3">
    <source>
        <dbReference type="Proteomes" id="UP001524460"/>
    </source>
</evidence>
<accession>A0ABT1N4W0</accession>
<comment type="caution">
    <text evidence="2">The sequence shown here is derived from an EMBL/GenBank/DDBJ whole genome shotgun (WGS) entry which is preliminary data.</text>
</comment>
<dbReference type="PANTHER" id="PTHR30336:SF4">
    <property type="entry name" value="ENVELOPE BIOGENESIS FACTOR ELYC"/>
    <property type="match status" value="1"/>
</dbReference>
<gene>
    <name evidence="2" type="ORF">NHN17_17060</name>
</gene>
<organism evidence="2 3">
    <name type="scientific">Photobacterium pectinilyticum</name>
    <dbReference type="NCBI Taxonomy" id="2906793"/>
    <lineage>
        <taxon>Bacteria</taxon>
        <taxon>Pseudomonadati</taxon>
        <taxon>Pseudomonadota</taxon>
        <taxon>Gammaproteobacteria</taxon>
        <taxon>Vibrionales</taxon>
        <taxon>Vibrionaceae</taxon>
        <taxon>Photobacterium</taxon>
    </lineage>
</organism>
<evidence type="ECO:0000313" key="2">
    <source>
        <dbReference type="EMBL" id="MCQ1059761.1"/>
    </source>
</evidence>
<proteinExistence type="predicted"/>
<dbReference type="RefSeq" id="WP_255043864.1">
    <property type="nucleotide sequence ID" value="NZ_JANEYT010000045.1"/>
</dbReference>
<evidence type="ECO:0000259" key="1">
    <source>
        <dbReference type="Pfam" id="PF02698"/>
    </source>
</evidence>
<dbReference type="Gene3D" id="3.40.50.620">
    <property type="entry name" value="HUPs"/>
    <property type="match status" value="1"/>
</dbReference>
<dbReference type="PANTHER" id="PTHR30336">
    <property type="entry name" value="INNER MEMBRANE PROTEIN, PROBABLE PERMEASE"/>
    <property type="match status" value="1"/>
</dbReference>
<dbReference type="InterPro" id="IPR051599">
    <property type="entry name" value="Cell_Envelope_Assoc"/>
</dbReference>
<dbReference type="InterPro" id="IPR014729">
    <property type="entry name" value="Rossmann-like_a/b/a_fold"/>
</dbReference>
<dbReference type="EMBL" id="JANEYT010000045">
    <property type="protein sequence ID" value="MCQ1059761.1"/>
    <property type="molecule type" value="Genomic_DNA"/>
</dbReference>
<dbReference type="SUPFAM" id="SSF48452">
    <property type="entry name" value="TPR-like"/>
    <property type="match status" value="1"/>
</dbReference>
<dbReference type="Pfam" id="PF02698">
    <property type="entry name" value="DUF218"/>
    <property type="match status" value="1"/>
</dbReference>
<dbReference type="Proteomes" id="UP001524460">
    <property type="component" value="Unassembled WGS sequence"/>
</dbReference>